<evidence type="ECO:0000313" key="10">
    <source>
        <dbReference type="EMBL" id="EHB00160.1"/>
    </source>
</evidence>
<proteinExistence type="predicted"/>
<name>G5ASZ9_HETGA</name>
<dbReference type="Proteomes" id="UP000006813">
    <property type="component" value="Unassembled WGS sequence"/>
</dbReference>
<dbReference type="InParanoid" id="G5ASZ9"/>
<keyword evidence="4" id="KW-0297">G-protein coupled receptor</keyword>
<evidence type="ECO:0000256" key="8">
    <source>
        <dbReference type="SAM" id="SignalP"/>
    </source>
</evidence>
<dbReference type="InterPro" id="IPR017452">
    <property type="entry name" value="GPCR_Rhodpsn_7TM"/>
</dbReference>
<dbReference type="InterPro" id="IPR000276">
    <property type="entry name" value="GPCR_Rhodpsn"/>
</dbReference>
<keyword evidence="5 7" id="KW-0472">Membrane</keyword>
<dbReference type="EMBL" id="JH166821">
    <property type="protein sequence ID" value="EHB00160.1"/>
    <property type="molecule type" value="Genomic_DNA"/>
</dbReference>
<evidence type="ECO:0000256" key="5">
    <source>
        <dbReference type="ARBA" id="ARBA00023136"/>
    </source>
</evidence>
<feature type="domain" description="G-protein coupled receptors family 1 profile" evidence="9">
    <location>
        <begin position="8"/>
        <end position="107"/>
    </location>
</feature>
<organism evidence="10 11">
    <name type="scientific">Heterocephalus glaber</name>
    <name type="common">Naked mole rat</name>
    <dbReference type="NCBI Taxonomy" id="10181"/>
    <lineage>
        <taxon>Eukaryota</taxon>
        <taxon>Metazoa</taxon>
        <taxon>Chordata</taxon>
        <taxon>Craniata</taxon>
        <taxon>Vertebrata</taxon>
        <taxon>Euteleostomi</taxon>
        <taxon>Mammalia</taxon>
        <taxon>Eutheria</taxon>
        <taxon>Euarchontoglires</taxon>
        <taxon>Glires</taxon>
        <taxon>Rodentia</taxon>
        <taxon>Hystricomorpha</taxon>
        <taxon>Bathyergidae</taxon>
        <taxon>Heterocephalus</taxon>
    </lineage>
</organism>
<evidence type="ECO:0000313" key="11">
    <source>
        <dbReference type="Proteomes" id="UP000006813"/>
    </source>
</evidence>
<evidence type="ECO:0000259" key="9">
    <source>
        <dbReference type="PROSITE" id="PS50262"/>
    </source>
</evidence>
<dbReference type="STRING" id="10181.G5ASZ9"/>
<dbReference type="PANTHER" id="PTHR48001">
    <property type="entry name" value="OLFACTORY RECEPTOR"/>
    <property type="match status" value="1"/>
</dbReference>
<keyword evidence="6 10" id="KW-0675">Receptor</keyword>
<keyword evidence="3 7" id="KW-1133">Transmembrane helix</keyword>
<feature type="chain" id="PRO_5003473672" evidence="8">
    <location>
        <begin position="20"/>
        <end position="107"/>
    </location>
</feature>
<dbReference type="GO" id="GO:0016020">
    <property type="term" value="C:membrane"/>
    <property type="evidence" value="ECO:0007669"/>
    <property type="project" value="UniProtKB-SubCell"/>
</dbReference>
<sequence length="107" mass="12190">MYLVILVRDLLIILTVIFDSQFHTPIYLFLSNLPLADVGVLSSTVRKMAVDIQTHSRVTSYVGCQIQMSFFLIFGCMDNMLLTVMACSHFLAIRHDLHYPGIMNIHV</sequence>
<protein>
    <submittedName>
        <fullName evidence="10">Olfactory receptor 7E24</fullName>
    </submittedName>
</protein>
<dbReference type="SUPFAM" id="SSF81321">
    <property type="entry name" value="Family A G protein-coupled receptor-like"/>
    <property type="match status" value="1"/>
</dbReference>
<keyword evidence="2 7" id="KW-0812">Transmembrane</keyword>
<dbReference type="GO" id="GO:0004930">
    <property type="term" value="F:G protein-coupled receptor activity"/>
    <property type="evidence" value="ECO:0007669"/>
    <property type="project" value="UniProtKB-KW"/>
</dbReference>
<comment type="subcellular location">
    <subcellularLocation>
        <location evidence="1">Membrane</location>
        <topology evidence="1">Multi-pass membrane protein</topology>
    </subcellularLocation>
</comment>
<evidence type="ECO:0000256" key="4">
    <source>
        <dbReference type="ARBA" id="ARBA00023040"/>
    </source>
</evidence>
<feature type="transmembrane region" description="Helical" evidence="7">
    <location>
        <begin position="70"/>
        <end position="93"/>
    </location>
</feature>
<evidence type="ECO:0000256" key="3">
    <source>
        <dbReference type="ARBA" id="ARBA00022989"/>
    </source>
</evidence>
<evidence type="ECO:0000256" key="6">
    <source>
        <dbReference type="ARBA" id="ARBA00023170"/>
    </source>
</evidence>
<feature type="signal peptide" evidence="8">
    <location>
        <begin position="1"/>
        <end position="19"/>
    </location>
</feature>
<evidence type="ECO:0000256" key="2">
    <source>
        <dbReference type="ARBA" id="ARBA00022692"/>
    </source>
</evidence>
<dbReference type="Gene3D" id="1.20.1070.10">
    <property type="entry name" value="Rhodopsin 7-helix transmembrane proteins"/>
    <property type="match status" value="1"/>
</dbReference>
<keyword evidence="8" id="KW-0732">Signal</keyword>
<keyword evidence="4" id="KW-0807">Transducer</keyword>
<gene>
    <name evidence="10" type="ORF">GW7_19773</name>
</gene>
<dbReference type="AlphaFoldDB" id="G5ASZ9"/>
<dbReference type="PROSITE" id="PS50262">
    <property type="entry name" value="G_PROTEIN_RECEP_F1_2"/>
    <property type="match status" value="1"/>
</dbReference>
<reference evidence="10 11" key="1">
    <citation type="journal article" date="2011" name="Nature">
        <title>Genome sequencing reveals insights into physiology and longevity of the naked mole rat.</title>
        <authorList>
            <person name="Kim E.B."/>
            <person name="Fang X."/>
            <person name="Fushan A.A."/>
            <person name="Huang Z."/>
            <person name="Lobanov A.V."/>
            <person name="Han L."/>
            <person name="Marino S.M."/>
            <person name="Sun X."/>
            <person name="Turanov A.A."/>
            <person name="Yang P."/>
            <person name="Yim S.H."/>
            <person name="Zhao X."/>
            <person name="Kasaikina M.V."/>
            <person name="Stoletzki N."/>
            <person name="Peng C."/>
            <person name="Polak P."/>
            <person name="Xiong Z."/>
            <person name="Kiezun A."/>
            <person name="Zhu Y."/>
            <person name="Chen Y."/>
            <person name="Kryukov G.V."/>
            <person name="Zhang Q."/>
            <person name="Peshkin L."/>
            <person name="Yang L."/>
            <person name="Bronson R.T."/>
            <person name="Buffenstein R."/>
            <person name="Wang B."/>
            <person name="Han C."/>
            <person name="Li Q."/>
            <person name="Chen L."/>
            <person name="Zhao W."/>
            <person name="Sunyaev S.R."/>
            <person name="Park T.J."/>
            <person name="Zhang G."/>
            <person name="Wang J."/>
            <person name="Gladyshev V.N."/>
        </authorList>
    </citation>
    <scope>NUCLEOTIDE SEQUENCE [LARGE SCALE GENOMIC DNA]</scope>
</reference>
<evidence type="ECO:0000256" key="7">
    <source>
        <dbReference type="SAM" id="Phobius"/>
    </source>
</evidence>
<evidence type="ECO:0000256" key="1">
    <source>
        <dbReference type="ARBA" id="ARBA00004141"/>
    </source>
</evidence>
<dbReference type="Pfam" id="PF00001">
    <property type="entry name" value="7tm_1"/>
    <property type="match status" value="1"/>
</dbReference>
<accession>G5ASZ9</accession>